<gene>
    <name evidence="5" type="ORF">E0I61_09655</name>
</gene>
<comment type="caution">
    <text evidence="5">The sequence shown here is derived from an EMBL/GenBank/DDBJ whole genome shotgun (WGS) entry which is preliminary data.</text>
</comment>
<evidence type="ECO:0000259" key="4">
    <source>
        <dbReference type="Pfam" id="PF22624"/>
    </source>
</evidence>
<dbReference type="GO" id="GO:0016740">
    <property type="term" value="F:transferase activity"/>
    <property type="evidence" value="ECO:0007669"/>
    <property type="project" value="UniProtKB-KW"/>
</dbReference>
<evidence type="ECO:0000313" key="6">
    <source>
        <dbReference type="Proteomes" id="UP000294685"/>
    </source>
</evidence>
<dbReference type="Proteomes" id="UP000294685">
    <property type="component" value="Unassembled WGS sequence"/>
</dbReference>
<evidence type="ECO:0000313" key="5">
    <source>
        <dbReference type="EMBL" id="TDE29412.1"/>
    </source>
</evidence>
<proteinExistence type="inferred from homology"/>
<keyword evidence="6" id="KW-1185">Reference proteome</keyword>
<protein>
    <submittedName>
        <fullName evidence="5">4'-phosphopantetheinyl transferase superfamily protein</fullName>
    </submittedName>
</protein>
<sequence length="223" mass="26923">MTTIFYASVSKKNHYDLVRYYLKKYSEIFYDWNKIKKYIKWQDIQLTILGRLLLLEGLYSLGYDIKKIEINYNSLGKPFFKNKMVHFNISHSEDISICVLSKLNIGIDIEKKGNIDIENFNIIFKNEDFFKINNSKNKTETFYTYWTKFESLYKVFDQNIFFDAKDIKMNDDFARLDNTDYYFKKINLLDQYVCHICSTSRLLRLEDVFIKELFFDDVSTYEV</sequence>
<dbReference type="Gene3D" id="3.90.470.20">
    <property type="entry name" value="4'-phosphopantetheinyl transferase domain"/>
    <property type="match status" value="2"/>
</dbReference>
<dbReference type="InterPro" id="IPR037143">
    <property type="entry name" value="4-PPantetheinyl_Trfase_dom_sf"/>
</dbReference>
<comment type="similarity">
    <text evidence="1">Belongs to the P-Pant transferase superfamily. Gsp/Sfp/HetI/AcpT family.</text>
</comment>
<evidence type="ECO:0000256" key="2">
    <source>
        <dbReference type="ARBA" id="ARBA00022679"/>
    </source>
</evidence>
<keyword evidence="2 5" id="KW-0808">Transferase</keyword>
<feature type="domain" description="4'-phosphopantetheinyl transferase" evidence="3">
    <location>
        <begin position="105"/>
        <end position="175"/>
    </location>
</feature>
<name>A0ABY2DRS5_9FLAO</name>
<dbReference type="SUPFAM" id="SSF56214">
    <property type="entry name" value="4'-phosphopantetheinyl transferase"/>
    <property type="match status" value="2"/>
</dbReference>
<dbReference type="Pfam" id="PF22624">
    <property type="entry name" value="AASDHPPT_N"/>
    <property type="match status" value="1"/>
</dbReference>
<feature type="domain" description="4'-phosphopantetheinyl transferase N-terminal" evidence="4">
    <location>
        <begin position="33"/>
        <end position="97"/>
    </location>
</feature>
<dbReference type="PANTHER" id="PTHR12215:SF10">
    <property type="entry name" value="L-AMINOADIPATE-SEMIALDEHYDE DEHYDROGENASE-PHOSPHOPANTETHEINYL TRANSFERASE"/>
    <property type="match status" value="1"/>
</dbReference>
<evidence type="ECO:0000259" key="3">
    <source>
        <dbReference type="Pfam" id="PF01648"/>
    </source>
</evidence>
<accession>A0ABY2DRS5</accession>
<dbReference type="RefSeq" id="WP_132071045.1">
    <property type="nucleotide sequence ID" value="NZ_SMLH01000004.1"/>
</dbReference>
<dbReference type="Pfam" id="PF01648">
    <property type="entry name" value="ACPS"/>
    <property type="match status" value="1"/>
</dbReference>
<dbReference type="InterPro" id="IPR055066">
    <property type="entry name" value="AASDHPPT_N"/>
</dbReference>
<organism evidence="5 6">
    <name type="scientific">Flavobacterium ranwuense</name>
    <dbReference type="NCBI Taxonomy" id="2541725"/>
    <lineage>
        <taxon>Bacteria</taxon>
        <taxon>Pseudomonadati</taxon>
        <taxon>Bacteroidota</taxon>
        <taxon>Flavobacteriia</taxon>
        <taxon>Flavobacteriales</taxon>
        <taxon>Flavobacteriaceae</taxon>
        <taxon>Flavobacterium</taxon>
    </lineage>
</organism>
<dbReference type="EMBL" id="SMLH01000004">
    <property type="protein sequence ID" value="TDE29412.1"/>
    <property type="molecule type" value="Genomic_DNA"/>
</dbReference>
<evidence type="ECO:0000256" key="1">
    <source>
        <dbReference type="ARBA" id="ARBA00010990"/>
    </source>
</evidence>
<dbReference type="InterPro" id="IPR050559">
    <property type="entry name" value="P-Pant_transferase_sf"/>
</dbReference>
<dbReference type="PANTHER" id="PTHR12215">
    <property type="entry name" value="PHOSPHOPANTETHEINE TRANSFERASE"/>
    <property type="match status" value="1"/>
</dbReference>
<reference evidence="5 6" key="1">
    <citation type="submission" date="2019-03" db="EMBL/GenBank/DDBJ databases">
        <title>Novel species of Flavobacterium.</title>
        <authorList>
            <person name="Liu Q."/>
            <person name="Xin Y.-H."/>
        </authorList>
    </citation>
    <scope>NUCLEOTIDE SEQUENCE [LARGE SCALE GENOMIC DNA]</scope>
    <source>
        <strain evidence="5 6">LB2P22</strain>
    </source>
</reference>
<dbReference type="InterPro" id="IPR008278">
    <property type="entry name" value="4-PPantetheinyl_Trfase_dom"/>
</dbReference>